<dbReference type="Proteomes" id="UP001432027">
    <property type="component" value="Unassembled WGS sequence"/>
</dbReference>
<accession>A0AAV5T000</accession>
<dbReference type="EMBL" id="BTSX01000003">
    <property type="protein sequence ID" value="GMS88902.1"/>
    <property type="molecule type" value="Genomic_DNA"/>
</dbReference>
<organism evidence="3 4">
    <name type="scientific">Pristionchus entomophagus</name>
    <dbReference type="NCBI Taxonomy" id="358040"/>
    <lineage>
        <taxon>Eukaryota</taxon>
        <taxon>Metazoa</taxon>
        <taxon>Ecdysozoa</taxon>
        <taxon>Nematoda</taxon>
        <taxon>Chromadorea</taxon>
        <taxon>Rhabditida</taxon>
        <taxon>Rhabditina</taxon>
        <taxon>Diplogasteromorpha</taxon>
        <taxon>Diplogasteroidea</taxon>
        <taxon>Neodiplogasteridae</taxon>
        <taxon>Pristionchus</taxon>
    </lineage>
</organism>
<evidence type="ECO:0000256" key="1">
    <source>
        <dbReference type="SAM" id="MobiDB-lite"/>
    </source>
</evidence>
<evidence type="ECO:0000256" key="2">
    <source>
        <dbReference type="SAM" id="Phobius"/>
    </source>
</evidence>
<reference evidence="3" key="1">
    <citation type="submission" date="2023-10" db="EMBL/GenBank/DDBJ databases">
        <title>Genome assembly of Pristionchus species.</title>
        <authorList>
            <person name="Yoshida K."/>
            <person name="Sommer R.J."/>
        </authorList>
    </citation>
    <scope>NUCLEOTIDE SEQUENCE</scope>
    <source>
        <strain evidence="3">RS0144</strain>
    </source>
</reference>
<keyword evidence="2" id="KW-1133">Transmembrane helix</keyword>
<gene>
    <name evidence="3" type="ORF">PENTCL1PPCAC_11077</name>
</gene>
<keyword evidence="2" id="KW-0472">Membrane</keyword>
<dbReference type="AlphaFoldDB" id="A0AAV5T000"/>
<feature type="compositionally biased region" description="Low complexity" evidence="1">
    <location>
        <begin position="79"/>
        <end position="109"/>
    </location>
</feature>
<evidence type="ECO:0000313" key="4">
    <source>
        <dbReference type="Proteomes" id="UP001432027"/>
    </source>
</evidence>
<feature type="region of interest" description="Disordered" evidence="1">
    <location>
        <begin position="49"/>
        <end position="163"/>
    </location>
</feature>
<comment type="caution">
    <text evidence="3">The sequence shown here is derived from an EMBL/GenBank/DDBJ whole genome shotgun (WGS) entry which is preliminary data.</text>
</comment>
<protein>
    <submittedName>
        <fullName evidence="3">Uncharacterized protein</fullName>
    </submittedName>
</protein>
<name>A0AAV5T000_9BILA</name>
<sequence>MGVLGNYYNYQIAVIFAILIGGLIVLGGTVAGIYYVCIANMREDKKKLTSHASPSPWHESSVAYRPAEPVPSSQYAPTPSLQQMPQQQQYMQQPYLQQQQQYQPYSQQYDTGYNRSNLPSPMSAQPQPLLAPQSYDPYQPQYNDMRTVTMQQQPSRSFNQSSV</sequence>
<feature type="transmembrane region" description="Helical" evidence="2">
    <location>
        <begin position="12"/>
        <end position="37"/>
    </location>
</feature>
<proteinExistence type="predicted"/>
<feature type="compositionally biased region" description="Polar residues" evidence="1">
    <location>
        <begin position="110"/>
        <end position="126"/>
    </location>
</feature>
<evidence type="ECO:0000313" key="3">
    <source>
        <dbReference type="EMBL" id="GMS88902.1"/>
    </source>
</evidence>
<keyword evidence="2" id="KW-0812">Transmembrane</keyword>
<feature type="compositionally biased region" description="Polar residues" evidence="1">
    <location>
        <begin position="140"/>
        <end position="163"/>
    </location>
</feature>
<keyword evidence="4" id="KW-1185">Reference proteome</keyword>